<accession>A0ABQ7G5Y6</accession>
<gene>
    <name evidence="3" type="ORF">DUNSADRAFT_15153</name>
</gene>
<feature type="domain" description="Nucleotide-diphospho-sugar transferase" evidence="2">
    <location>
        <begin position="232"/>
        <end position="456"/>
    </location>
</feature>
<dbReference type="EMBL" id="MU070087">
    <property type="protein sequence ID" value="KAF5830027.1"/>
    <property type="molecule type" value="Genomic_DNA"/>
</dbReference>
<dbReference type="PANTHER" id="PTHR46581">
    <property type="entry name" value="ARABINOSYLTRANSFERASE RRA3"/>
    <property type="match status" value="1"/>
</dbReference>
<keyword evidence="3" id="KW-0808">Transferase</keyword>
<feature type="region of interest" description="Disordered" evidence="1">
    <location>
        <begin position="98"/>
        <end position="168"/>
    </location>
</feature>
<evidence type="ECO:0000313" key="3">
    <source>
        <dbReference type="EMBL" id="KAF5830027.1"/>
    </source>
</evidence>
<reference evidence="3" key="1">
    <citation type="submission" date="2017-08" db="EMBL/GenBank/DDBJ databases">
        <authorList>
            <person name="Polle J.E."/>
            <person name="Barry K."/>
            <person name="Cushman J."/>
            <person name="Schmutz J."/>
            <person name="Tran D."/>
            <person name="Hathwaick L.T."/>
            <person name="Yim W.C."/>
            <person name="Jenkins J."/>
            <person name="Mckie-Krisberg Z.M."/>
            <person name="Prochnik S."/>
            <person name="Lindquist E."/>
            <person name="Dockter R.B."/>
            <person name="Adam C."/>
            <person name="Molina H."/>
            <person name="Bunkerborg J."/>
            <person name="Jin E."/>
            <person name="Buchheim M."/>
            <person name="Magnuson J."/>
        </authorList>
    </citation>
    <scope>NUCLEOTIDE SEQUENCE</scope>
    <source>
        <strain evidence="3">CCAP 19/18</strain>
    </source>
</reference>
<keyword evidence="4" id="KW-1185">Reference proteome</keyword>
<dbReference type="GO" id="GO:0016740">
    <property type="term" value="F:transferase activity"/>
    <property type="evidence" value="ECO:0007669"/>
    <property type="project" value="UniProtKB-KW"/>
</dbReference>
<dbReference type="PANTHER" id="PTHR46581:SF3">
    <property type="entry name" value="ARABINOSYLTRANSFERASE RRA3"/>
    <property type="match status" value="1"/>
</dbReference>
<proteinExistence type="predicted"/>
<sequence>MAFGVVPAIKPRRFPVNQGWSTKQITLASVLLFGCVAALLSLRTLKHTALLDAHAAEIRHSGNPLAEREALVKRVAAWNINAEQNGLPLLRLEDEKVKQQEEEAEKEEEAKEQEQERREAQEEAKEKEQKQKDEAKEQEQERREAEEEAAEESQLGACDPPDPNPAYRMRPKEQLEAEYPEVADKLAKLSANNEIMLALANGVMICQNTTICWWNGGNILGSSLTIVEKVDIKNYVIGVMDDETERYLTAKGNTNWFRVKLPVPQIQEHSHPANRVSTMKYSLLQIFIQLGYNTLITDMDLVYLQNPFNHLHRDADIEVQTDGFDETAYGRLGGVNDPTMGWGGGGLYMTTFTTNVGCMWAKANARTFKLMVQVTEHLLNKGGWDQQIFNSYLMRPSHGTAFQSAYAHLRVLDIDLWVNSKIFFRSRRAKYIPGATSQAQLPVMIHMNYHPDKHKRMLCIMDRFYDNKVDACDNMPGGSEPGT</sequence>
<comment type="caution">
    <text evidence="3">The sequence shown here is derived from an EMBL/GenBank/DDBJ whole genome shotgun (WGS) entry which is preliminary data.</text>
</comment>
<evidence type="ECO:0000256" key="1">
    <source>
        <dbReference type="SAM" id="MobiDB-lite"/>
    </source>
</evidence>
<dbReference type="Proteomes" id="UP000815325">
    <property type="component" value="Unassembled WGS sequence"/>
</dbReference>
<evidence type="ECO:0000313" key="4">
    <source>
        <dbReference type="Proteomes" id="UP000815325"/>
    </source>
</evidence>
<protein>
    <submittedName>
        <fullName evidence="3">Nucleotide-diphospho-sugar transferase-domain-containing protein</fullName>
    </submittedName>
</protein>
<dbReference type="Pfam" id="PF03407">
    <property type="entry name" value="Nucleotid_trans"/>
    <property type="match status" value="1"/>
</dbReference>
<organism evidence="3 4">
    <name type="scientific">Dunaliella salina</name>
    <name type="common">Green alga</name>
    <name type="synonym">Protococcus salinus</name>
    <dbReference type="NCBI Taxonomy" id="3046"/>
    <lineage>
        <taxon>Eukaryota</taxon>
        <taxon>Viridiplantae</taxon>
        <taxon>Chlorophyta</taxon>
        <taxon>core chlorophytes</taxon>
        <taxon>Chlorophyceae</taxon>
        <taxon>CS clade</taxon>
        <taxon>Chlamydomonadales</taxon>
        <taxon>Dunaliellaceae</taxon>
        <taxon>Dunaliella</taxon>
    </lineage>
</organism>
<dbReference type="InterPro" id="IPR044290">
    <property type="entry name" value="RRA1/2/3"/>
</dbReference>
<evidence type="ECO:0000259" key="2">
    <source>
        <dbReference type="Pfam" id="PF03407"/>
    </source>
</evidence>
<name>A0ABQ7G5Y6_DUNSA</name>
<feature type="compositionally biased region" description="Basic and acidic residues" evidence="1">
    <location>
        <begin position="108"/>
        <end position="145"/>
    </location>
</feature>
<dbReference type="InterPro" id="IPR005069">
    <property type="entry name" value="Nucl-diP-sugar_transferase"/>
</dbReference>